<organism evidence="2 3">
    <name type="scientific">[Myrmecia] bisecta</name>
    <dbReference type="NCBI Taxonomy" id="41462"/>
    <lineage>
        <taxon>Eukaryota</taxon>
        <taxon>Viridiplantae</taxon>
        <taxon>Chlorophyta</taxon>
        <taxon>core chlorophytes</taxon>
        <taxon>Trebouxiophyceae</taxon>
        <taxon>Trebouxiales</taxon>
        <taxon>Trebouxiaceae</taxon>
        <taxon>Myrmecia</taxon>
    </lineage>
</organism>
<dbReference type="InterPro" id="IPR008811">
    <property type="entry name" value="Glycosyl_hydrolases_36"/>
</dbReference>
<evidence type="ECO:0000313" key="3">
    <source>
        <dbReference type="Proteomes" id="UP001489004"/>
    </source>
</evidence>
<comment type="caution">
    <text evidence="2">The sequence shown here is derived from an EMBL/GenBank/DDBJ whole genome shotgun (WGS) entry which is preliminary data.</text>
</comment>
<dbReference type="PANTHER" id="PTHR31268">
    <property type="match status" value="1"/>
</dbReference>
<sequence>MHDVALGELRCKRFLACARNKLWWMTPEWGSAAADIPPETQFLLLELEEGGPYAVMLPLIDNGVFRATLRPPG</sequence>
<reference evidence="2 3" key="1">
    <citation type="journal article" date="2024" name="Nat. Commun.">
        <title>Phylogenomics reveals the evolutionary origins of lichenization in chlorophyte algae.</title>
        <authorList>
            <person name="Puginier C."/>
            <person name="Libourel C."/>
            <person name="Otte J."/>
            <person name="Skaloud P."/>
            <person name="Haon M."/>
            <person name="Grisel S."/>
            <person name="Petersen M."/>
            <person name="Berrin J.G."/>
            <person name="Delaux P.M."/>
            <person name="Dal Grande F."/>
            <person name="Keller J."/>
        </authorList>
    </citation>
    <scope>NUCLEOTIDE SEQUENCE [LARGE SCALE GENOMIC DNA]</scope>
    <source>
        <strain evidence="2 3">SAG 2043</strain>
    </source>
</reference>
<gene>
    <name evidence="2" type="ORF">WJX72_010988</name>
</gene>
<accession>A0AAW1QGD4</accession>
<evidence type="ECO:0000256" key="1">
    <source>
        <dbReference type="ARBA" id="ARBA00023277"/>
    </source>
</evidence>
<dbReference type="PANTHER" id="PTHR31268:SF32">
    <property type="entry name" value="GALACTINOL--SUCROSE GALACTOSYLTRANSFERASE 2-RELATED"/>
    <property type="match status" value="1"/>
</dbReference>
<dbReference type="Proteomes" id="UP001489004">
    <property type="component" value="Unassembled WGS sequence"/>
</dbReference>
<proteinExistence type="predicted"/>
<name>A0AAW1QGD4_9CHLO</name>
<dbReference type="EMBL" id="JALJOR010000003">
    <property type="protein sequence ID" value="KAK9820500.1"/>
    <property type="molecule type" value="Genomic_DNA"/>
</dbReference>
<protein>
    <submittedName>
        <fullName evidence="2">Uncharacterized protein</fullName>
    </submittedName>
</protein>
<keyword evidence="3" id="KW-1185">Reference proteome</keyword>
<evidence type="ECO:0000313" key="2">
    <source>
        <dbReference type="EMBL" id="KAK9820500.1"/>
    </source>
</evidence>
<dbReference type="Pfam" id="PF05691">
    <property type="entry name" value="Raffinose_syn"/>
    <property type="match status" value="1"/>
</dbReference>
<dbReference type="AlphaFoldDB" id="A0AAW1QGD4"/>
<keyword evidence="1" id="KW-0119">Carbohydrate metabolism</keyword>